<dbReference type="InterPro" id="IPR002921">
    <property type="entry name" value="Fungal_lipase-type"/>
</dbReference>
<evidence type="ECO:0000313" key="3">
    <source>
        <dbReference type="Proteomes" id="UP000601435"/>
    </source>
</evidence>
<dbReference type="CDD" id="cd00519">
    <property type="entry name" value="Lipase_3"/>
    <property type="match status" value="1"/>
</dbReference>
<dbReference type="PANTHER" id="PTHR47759">
    <property type="entry name" value="OS04G0509100 PROTEIN"/>
    <property type="match status" value="1"/>
</dbReference>
<dbReference type="AlphaFoldDB" id="A0A812WPL9"/>
<gene>
    <name evidence="2" type="ORF">SNEC2469_LOCUS20181</name>
</gene>
<feature type="domain" description="Fungal lipase-type" evidence="1">
    <location>
        <begin position="367"/>
        <end position="519"/>
    </location>
</feature>
<proteinExistence type="predicted"/>
<protein>
    <recommendedName>
        <fullName evidence="1">Fungal lipase-type domain-containing protein</fullName>
    </recommendedName>
</protein>
<evidence type="ECO:0000259" key="1">
    <source>
        <dbReference type="Pfam" id="PF01764"/>
    </source>
</evidence>
<dbReference type="EMBL" id="CAJNJA010034953">
    <property type="protein sequence ID" value="CAE7700476.1"/>
    <property type="molecule type" value="Genomic_DNA"/>
</dbReference>
<keyword evidence="3" id="KW-1185">Reference proteome</keyword>
<dbReference type="Gene3D" id="3.40.50.1820">
    <property type="entry name" value="alpha/beta hydrolase"/>
    <property type="match status" value="1"/>
</dbReference>
<comment type="caution">
    <text evidence="2">The sequence shown here is derived from an EMBL/GenBank/DDBJ whole genome shotgun (WGS) entry which is preliminary data.</text>
</comment>
<dbReference type="PANTHER" id="PTHR47759:SF2">
    <property type="entry name" value="TRIGLYCERIDE LIPASE"/>
    <property type="match status" value="1"/>
</dbReference>
<dbReference type="OrthoDB" id="430884at2759"/>
<dbReference type="GO" id="GO:0006629">
    <property type="term" value="P:lipid metabolic process"/>
    <property type="evidence" value="ECO:0007669"/>
    <property type="project" value="InterPro"/>
</dbReference>
<dbReference type="SUPFAM" id="SSF53474">
    <property type="entry name" value="alpha/beta-Hydrolases"/>
    <property type="match status" value="1"/>
</dbReference>
<dbReference type="InterPro" id="IPR029058">
    <property type="entry name" value="AB_hydrolase_fold"/>
</dbReference>
<evidence type="ECO:0000313" key="2">
    <source>
        <dbReference type="EMBL" id="CAE7700476.1"/>
    </source>
</evidence>
<organism evidence="2 3">
    <name type="scientific">Symbiodinium necroappetens</name>
    <dbReference type="NCBI Taxonomy" id="1628268"/>
    <lineage>
        <taxon>Eukaryota</taxon>
        <taxon>Sar</taxon>
        <taxon>Alveolata</taxon>
        <taxon>Dinophyceae</taxon>
        <taxon>Suessiales</taxon>
        <taxon>Symbiodiniaceae</taxon>
        <taxon>Symbiodinium</taxon>
    </lineage>
</organism>
<name>A0A812WPL9_9DINO</name>
<dbReference type="Pfam" id="PF01764">
    <property type="entry name" value="Lipase_3"/>
    <property type="match status" value="1"/>
</dbReference>
<sequence length="628" mass="68034">MCVPLHERTLQDDSVFLYVPKGAFAGSQCETEEDSQEDPCLHVEVHTRSLMDNSTIAVIGRASIPMSDWSASKKLKELCVELELPKDQRKDVEEDGKERPPSRVRLQLAYDAFDVLEDPASSTGADEQLDDVTPEARARRQRFGSNVPAEVRLPDVQRLSEHQLQAALRGRGLPWLGEGREALEKRLQKSIAAEKAVYDSGSWWSTVENFLGTDRKAQLEGAMGAAATAAETLSGDFFAAVGAGIMSGAGEIAGFDELMKGDFAGAMEKRKDVWEAASSEEGRAALRQKADVAVKRAKQQAMIRLAQGMELMSVRKGAWRMLEQAVMDEGAAGSTSFADYEQLAYLEAGSTNTECWVWRLLAGKRIVVAFRGTCDFGDVLTDIAAIPREIGDLGKVHEGFSRAYDSVREALHAVLARGCLGDGEGWEVIFTGHSLGGALATLAALDVSRTIRGLPADFGSAGEVGKILPTPLRGAEIIACTFGAPRVGSARVAAAYDESVPRSWRIFSTSDVVPNVPPTSLWGFRHAGIGVQLDPQKSELIVRGRTAGLQEAALEEAEAAKSETEEEGGSSLMLSFQSDIWSSFDEAELAELRRVIGTGTTAVGEHMEDNYFARIQECLSETVRRQAS</sequence>
<accession>A0A812WPL9</accession>
<dbReference type="Proteomes" id="UP000601435">
    <property type="component" value="Unassembled WGS sequence"/>
</dbReference>
<reference evidence="2" key="1">
    <citation type="submission" date="2021-02" db="EMBL/GenBank/DDBJ databases">
        <authorList>
            <person name="Dougan E. K."/>
            <person name="Rhodes N."/>
            <person name="Thang M."/>
            <person name="Chan C."/>
        </authorList>
    </citation>
    <scope>NUCLEOTIDE SEQUENCE</scope>
</reference>